<evidence type="ECO:0000313" key="2">
    <source>
        <dbReference type="Proteomes" id="UP001341840"/>
    </source>
</evidence>
<comment type="caution">
    <text evidence="1">The sequence shown here is derived from an EMBL/GenBank/DDBJ whole genome shotgun (WGS) entry which is preliminary data.</text>
</comment>
<dbReference type="Proteomes" id="UP001341840">
    <property type="component" value="Unassembled WGS sequence"/>
</dbReference>
<gene>
    <name evidence="1" type="ORF">PIB30_115346</name>
</gene>
<organism evidence="1 2">
    <name type="scientific">Stylosanthes scabra</name>
    <dbReference type="NCBI Taxonomy" id="79078"/>
    <lineage>
        <taxon>Eukaryota</taxon>
        <taxon>Viridiplantae</taxon>
        <taxon>Streptophyta</taxon>
        <taxon>Embryophyta</taxon>
        <taxon>Tracheophyta</taxon>
        <taxon>Spermatophyta</taxon>
        <taxon>Magnoliopsida</taxon>
        <taxon>eudicotyledons</taxon>
        <taxon>Gunneridae</taxon>
        <taxon>Pentapetalae</taxon>
        <taxon>rosids</taxon>
        <taxon>fabids</taxon>
        <taxon>Fabales</taxon>
        <taxon>Fabaceae</taxon>
        <taxon>Papilionoideae</taxon>
        <taxon>50 kb inversion clade</taxon>
        <taxon>dalbergioids sensu lato</taxon>
        <taxon>Dalbergieae</taxon>
        <taxon>Pterocarpus clade</taxon>
        <taxon>Stylosanthes</taxon>
    </lineage>
</organism>
<protein>
    <submittedName>
        <fullName evidence="1">Uncharacterized protein</fullName>
    </submittedName>
</protein>
<sequence>MEPEEEDLRLQSEAIIETEETLELKYMGAVSRHRSIRAWAMVKGHRVRVLIDCGA</sequence>
<proteinExistence type="predicted"/>
<evidence type="ECO:0000313" key="1">
    <source>
        <dbReference type="EMBL" id="MED6227603.1"/>
    </source>
</evidence>
<reference evidence="1 2" key="1">
    <citation type="journal article" date="2023" name="Plants (Basel)">
        <title>Bridging the Gap: Combining Genomics and Transcriptomics Approaches to Understand Stylosanthes scabra, an Orphan Legume from the Brazilian Caatinga.</title>
        <authorList>
            <person name="Ferreira-Neto J.R.C."/>
            <person name="da Silva M.D."/>
            <person name="Binneck E."/>
            <person name="de Melo N.F."/>
            <person name="da Silva R.H."/>
            <person name="de Melo A.L.T.M."/>
            <person name="Pandolfi V."/>
            <person name="Bustamante F.O."/>
            <person name="Brasileiro-Vidal A.C."/>
            <person name="Benko-Iseppon A.M."/>
        </authorList>
    </citation>
    <scope>NUCLEOTIDE SEQUENCE [LARGE SCALE GENOMIC DNA]</scope>
    <source>
        <tissue evidence="1">Leaves</tissue>
    </source>
</reference>
<keyword evidence="2" id="KW-1185">Reference proteome</keyword>
<dbReference type="EMBL" id="JASCZI010284195">
    <property type="protein sequence ID" value="MED6227603.1"/>
    <property type="molecule type" value="Genomic_DNA"/>
</dbReference>
<name>A0ABU7A021_9FABA</name>
<accession>A0ABU7A021</accession>
<feature type="non-terminal residue" evidence="1">
    <location>
        <position position="55"/>
    </location>
</feature>